<evidence type="ECO:0000256" key="3">
    <source>
        <dbReference type="ARBA" id="ARBA00022741"/>
    </source>
</evidence>
<proteinExistence type="inferred from homology"/>
<dbReference type="Gene3D" id="3.40.50.300">
    <property type="entry name" value="P-loop containing nucleotide triphosphate hydrolases"/>
    <property type="match status" value="1"/>
</dbReference>
<dbReference type="SMART" id="SM00382">
    <property type="entry name" value="AAA"/>
    <property type="match status" value="1"/>
</dbReference>
<keyword evidence="2" id="KW-0813">Transport</keyword>
<dbReference type="EMBL" id="JAIMFO010000004">
    <property type="protein sequence ID" value="MBY4796852.1"/>
    <property type="molecule type" value="Genomic_DNA"/>
</dbReference>
<gene>
    <name evidence="6" type="ORF">K6V98_00520</name>
</gene>
<evidence type="ECO:0000259" key="5">
    <source>
        <dbReference type="PROSITE" id="PS50893"/>
    </source>
</evidence>
<dbReference type="PROSITE" id="PS50893">
    <property type="entry name" value="ABC_TRANSPORTER_2"/>
    <property type="match status" value="1"/>
</dbReference>
<evidence type="ECO:0000313" key="7">
    <source>
        <dbReference type="Proteomes" id="UP000700908"/>
    </source>
</evidence>
<comment type="similarity">
    <text evidence="1">Belongs to the ABC transporter superfamily.</text>
</comment>
<dbReference type="InterPro" id="IPR050319">
    <property type="entry name" value="ABC_transp_ATP-bind"/>
</dbReference>
<dbReference type="Pfam" id="PF00005">
    <property type="entry name" value="ABC_tran"/>
    <property type="match status" value="1"/>
</dbReference>
<dbReference type="GO" id="GO:0005524">
    <property type="term" value="F:ATP binding"/>
    <property type="evidence" value="ECO:0007669"/>
    <property type="project" value="UniProtKB-KW"/>
</dbReference>
<keyword evidence="4 6" id="KW-0067">ATP-binding</keyword>
<dbReference type="SUPFAM" id="SSF52540">
    <property type="entry name" value="P-loop containing nucleoside triphosphate hydrolases"/>
    <property type="match status" value="1"/>
</dbReference>
<reference evidence="6 7" key="1">
    <citation type="submission" date="2021-08" db="EMBL/GenBank/DDBJ databases">
        <title>Collinsella faecalis sp. nov. isolated from swine faeces.</title>
        <authorList>
            <person name="Oh B.S."/>
            <person name="Lee J.H."/>
        </authorList>
    </citation>
    <scope>NUCLEOTIDE SEQUENCE [LARGE SCALE GENOMIC DNA]</scope>
    <source>
        <strain evidence="6 7">AGMB00827</strain>
    </source>
</reference>
<dbReference type="Proteomes" id="UP000700908">
    <property type="component" value="Unassembled WGS sequence"/>
</dbReference>
<comment type="caution">
    <text evidence="6">The sequence shown here is derived from an EMBL/GenBank/DDBJ whole genome shotgun (WGS) entry which is preliminary data.</text>
</comment>
<keyword evidence="7" id="KW-1185">Reference proteome</keyword>
<accession>A0ABS7MHY5</accession>
<name>A0ABS7MHY5_9ACTN</name>
<organism evidence="6 7">
    <name type="scientific">Collinsella ureilytica</name>
    <dbReference type="NCBI Taxonomy" id="2869515"/>
    <lineage>
        <taxon>Bacteria</taxon>
        <taxon>Bacillati</taxon>
        <taxon>Actinomycetota</taxon>
        <taxon>Coriobacteriia</taxon>
        <taxon>Coriobacteriales</taxon>
        <taxon>Coriobacteriaceae</taxon>
        <taxon>Collinsella</taxon>
    </lineage>
</organism>
<evidence type="ECO:0000313" key="6">
    <source>
        <dbReference type="EMBL" id="MBY4796852.1"/>
    </source>
</evidence>
<evidence type="ECO:0000256" key="4">
    <source>
        <dbReference type="ARBA" id="ARBA00022840"/>
    </source>
</evidence>
<feature type="domain" description="ABC transporter" evidence="5">
    <location>
        <begin position="3"/>
        <end position="212"/>
    </location>
</feature>
<dbReference type="InterPro" id="IPR003439">
    <property type="entry name" value="ABC_transporter-like_ATP-bd"/>
</dbReference>
<evidence type="ECO:0000256" key="1">
    <source>
        <dbReference type="ARBA" id="ARBA00005417"/>
    </source>
</evidence>
<sequence length="213" mass="23423">MALEATNIGYAYPGCTPVFEQISLTVASRERLALTAPSGFGKTTLCRVLAGYMPPLTGRILVDGSSLPKRGVRPVQLLWQHPEQAFAPHLRLRNSLAEAGAWDGQTGRELRERFGVRGEWLDRMPHELSGGELMRSCMVRALLAHPRYLIADEATAMLDALTQMEVWKAFISVLEAEEMGLLFVSHSPSLVSRIATRSIDLASLCRQSSSLSS</sequence>
<evidence type="ECO:0000256" key="2">
    <source>
        <dbReference type="ARBA" id="ARBA00022448"/>
    </source>
</evidence>
<dbReference type="InterPro" id="IPR027417">
    <property type="entry name" value="P-loop_NTPase"/>
</dbReference>
<dbReference type="PANTHER" id="PTHR43776">
    <property type="entry name" value="TRANSPORT ATP-BINDING PROTEIN"/>
    <property type="match status" value="1"/>
</dbReference>
<dbReference type="InterPro" id="IPR003593">
    <property type="entry name" value="AAA+_ATPase"/>
</dbReference>
<dbReference type="RefSeq" id="WP_222198580.1">
    <property type="nucleotide sequence ID" value="NZ_JAIMFO010000004.1"/>
</dbReference>
<dbReference type="PANTHER" id="PTHR43776:SF7">
    <property type="entry name" value="D,D-DIPEPTIDE TRANSPORT ATP-BINDING PROTEIN DDPF-RELATED"/>
    <property type="match status" value="1"/>
</dbReference>
<keyword evidence="3" id="KW-0547">Nucleotide-binding</keyword>
<protein>
    <submittedName>
        <fullName evidence="6">ATP-binding cassette domain-containing protein</fullName>
    </submittedName>
</protein>